<dbReference type="EC" id="2.7.13.3" evidence="2"/>
<keyword evidence="7 8" id="KW-1133">Transmembrane helix</keyword>
<dbReference type="InterPro" id="IPR003661">
    <property type="entry name" value="HisK_dim/P_dom"/>
</dbReference>
<comment type="caution">
    <text evidence="10">The sequence shown here is derived from an EMBL/GenBank/DDBJ whole genome shotgun (WGS) entry which is preliminary data.</text>
</comment>
<evidence type="ECO:0000259" key="9">
    <source>
        <dbReference type="PROSITE" id="PS50109"/>
    </source>
</evidence>
<evidence type="ECO:0000256" key="2">
    <source>
        <dbReference type="ARBA" id="ARBA00012438"/>
    </source>
</evidence>
<dbReference type="CDD" id="cd00082">
    <property type="entry name" value="HisKA"/>
    <property type="match status" value="1"/>
</dbReference>
<evidence type="ECO:0000256" key="3">
    <source>
        <dbReference type="ARBA" id="ARBA00022553"/>
    </source>
</evidence>
<evidence type="ECO:0000256" key="5">
    <source>
        <dbReference type="ARBA" id="ARBA00022692"/>
    </source>
</evidence>
<evidence type="ECO:0000256" key="1">
    <source>
        <dbReference type="ARBA" id="ARBA00000085"/>
    </source>
</evidence>
<dbReference type="InterPro" id="IPR036097">
    <property type="entry name" value="HisK_dim/P_sf"/>
</dbReference>
<evidence type="ECO:0000256" key="4">
    <source>
        <dbReference type="ARBA" id="ARBA00022679"/>
    </source>
</evidence>
<dbReference type="EMBL" id="PPSX01000083">
    <property type="protein sequence ID" value="RZQ51738.1"/>
    <property type="molecule type" value="Genomic_DNA"/>
</dbReference>
<reference evidence="10 11" key="1">
    <citation type="submission" date="2018-01" db="EMBL/GenBank/DDBJ databases">
        <title>Co-occurrence of chitin degradation, pigmentation and bioactivity in marine Pseudoalteromonas.</title>
        <authorList>
            <person name="Paulsen S."/>
            <person name="Gram L."/>
            <person name="Machado H."/>
        </authorList>
    </citation>
    <scope>NUCLEOTIDE SEQUENCE [LARGE SCALE GENOMIC DNA]</scope>
    <source>
        <strain evidence="10 11">S3898</strain>
    </source>
</reference>
<keyword evidence="6" id="KW-0418">Kinase</keyword>
<keyword evidence="3" id="KW-0597">Phosphoprotein</keyword>
<dbReference type="AlphaFoldDB" id="A0A4V2EJB2"/>
<dbReference type="SUPFAM" id="SSF47384">
    <property type="entry name" value="Homodimeric domain of signal transducing histidine kinase"/>
    <property type="match status" value="1"/>
</dbReference>
<sequence>MFRTIKSRFVAYFGLFTLINSGLFVGMSFIFMFTVEDEFIHREVIEERHRLEQSYEATGQYSSPSKSYFRVYNNQEILPEKIQRSLEQFPKEKEIFGDNGLHYHIERLKFDDALLVSEVSQLLVVRGFTQPALILLGILAAIMLLLSALLAYFFSKRALKPLTELSELLNSCDPERLPKGFAAPFANNELGAFANSLEKALNEVSEFVERELQFTRDASHELRTPITSILGACELLQADKQLTAQQRGVFKRIYHAAENMQKTVESLLLVARGETQLTKQPVLIEPFIEQSILNYVEQISAKQLEIECEIEPGSTLNADSQSLQIIIENLVQNAVRYTEQGGIKIRARNGVFEIKDSGCGFDFQHAKQQGVKAKNSSGFGIGLSLVERLCGVNGFSLEVESSAEGSCIALKSR</sequence>
<dbReference type="InterPro" id="IPR050428">
    <property type="entry name" value="TCS_sensor_his_kinase"/>
</dbReference>
<accession>A0A4V2EJB2</accession>
<protein>
    <recommendedName>
        <fullName evidence="2">histidine kinase</fullName>
        <ecNumber evidence="2">2.7.13.3</ecNumber>
    </recommendedName>
</protein>
<dbReference type="RefSeq" id="WP_130256895.1">
    <property type="nucleotide sequence ID" value="NZ_PPSX01000083.1"/>
</dbReference>
<evidence type="ECO:0000313" key="11">
    <source>
        <dbReference type="Proteomes" id="UP000291338"/>
    </source>
</evidence>
<evidence type="ECO:0000256" key="7">
    <source>
        <dbReference type="ARBA" id="ARBA00022989"/>
    </source>
</evidence>
<proteinExistence type="predicted"/>
<dbReference type="InterPro" id="IPR005467">
    <property type="entry name" value="His_kinase_dom"/>
</dbReference>
<feature type="transmembrane region" description="Helical" evidence="8">
    <location>
        <begin position="132"/>
        <end position="154"/>
    </location>
</feature>
<dbReference type="InterPro" id="IPR036890">
    <property type="entry name" value="HATPase_C_sf"/>
</dbReference>
<evidence type="ECO:0000313" key="10">
    <source>
        <dbReference type="EMBL" id="RZQ51738.1"/>
    </source>
</evidence>
<organism evidence="10 11">
    <name type="scientific">Pseudoalteromonas phenolica</name>
    <dbReference type="NCBI Taxonomy" id="161398"/>
    <lineage>
        <taxon>Bacteria</taxon>
        <taxon>Pseudomonadati</taxon>
        <taxon>Pseudomonadota</taxon>
        <taxon>Gammaproteobacteria</taxon>
        <taxon>Alteromonadales</taxon>
        <taxon>Pseudoalteromonadaceae</taxon>
        <taxon>Pseudoalteromonas</taxon>
    </lineage>
</organism>
<keyword evidence="4" id="KW-0808">Transferase</keyword>
<dbReference type="Gene3D" id="6.10.340.10">
    <property type="match status" value="1"/>
</dbReference>
<dbReference type="SUPFAM" id="SSF55874">
    <property type="entry name" value="ATPase domain of HSP90 chaperone/DNA topoisomerase II/histidine kinase"/>
    <property type="match status" value="1"/>
</dbReference>
<dbReference type="Gene3D" id="3.30.565.10">
    <property type="entry name" value="Histidine kinase-like ATPase, C-terminal domain"/>
    <property type="match status" value="1"/>
</dbReference>
<feature type="transmembrane region" description="Helical" evidence="8">
    <location>
        <begin position="12"/>
        <end position="33"/>
    </location>
</feature>
<keyword evidence="8" id="KW-0472">Membrane</keyword>
<dbReference type="Proteomes" id="UP000291338">
    <property type="component" value="Unassembled WGS sequence"/>
</dbReference>
<dbReference type="SMART" id="SM00388">
    <property type="entry name" value="HisKA"/>
    <property type="match status" value="1"/>
</dbReference>
<dbReference type="Pfam" id="PF02518">
    <property type="entry name" value="HATPase_c"/>
    <property type="match status" value="1"/>
</dbReference>
<evidence type="ECO:0000256" key="8">
    <source>
        <dbReference type="SAM" id="Phobius"/>
    </source>
</evidence>
<dbReference type="GO" id="GO:0005886">
    <property type="term" value="C:plasma membrane"/>
    <property type="evidence" value="ECO:0007669"/>
    <property type="project" value="TreeGrafter"/>
</dbReference>
<comment type="catalytic activity">
    <reaction evidence="1">
        <text>ATP + protein L-histidine = ADP + protein N-phospho-L-histidine.</text>
        <dbReference type="EC" id="2.7.13.3"/>
    </reaction>
</comment>
<dbReference type="GO" id="GO:0000155">
    <property type="term" value="F:phosphorelay sensor kinase activity"/>
    <property type="evidence" value="ECO:0007669"/>
    <property type="project" value="InterPro"/>
</dbReference>
<evidence type="ECO:0000256" key="6">
    <source>
        <dbReference type="ARBA" id="ARBA00022777"/>
    </source>
</evidence>
<dbReference type="PROSITE" id="PS50109">
    <property type="entry name" value="HIS_KIN"/>
    <property type="match status" value="1"/>
</dbReference>
<dbReference type="Gene3D" id="1.10.287.130">
    <property type="match status" value="1"/>
</dbReference>
<gene>
    <name evidence="10" type="ORF">C1E23_18060</name>
</gene>
<name>A0A4V2EJB2_9GAMM</name>
<feature type="domain" description="Histidine kinase" evidence="9">
    <location>
        <begin position="217"/>
        <end position="413"/>
    </location>
</feature>
<dbReference type="PANTHER" id="PTHR45436:SF16">
    <property type="entry name" value="HISTIDINE KINASE"/>
    <property type="match status" value="1"/>
</dbReference>
<keyword evidence="5 8" id="KW-0812">Transmembrane</keyword>
<dbReference type="Pfam" id="PF00512">
    <property type="entry name" value="HisKA"/>
    <property type="match status" value="1"/>
</dbReference>
<dbReference type="SMART" id="SM00387">
    <property type="entry name" value="HATPase_c"/>
    <property type="match status" value="1"/>
</dbReference>
<dbReference type="PANTHER" id="PTHR45436">
    <property type="entry name" value="SENSOR HISTIDINE KINASE YKOH"/>
    <property type="match status" value="1"/>
</dbReference>
<dbReference type="InterPro" id="IPR003594">
    <property type="entry name" value="HATPase_dom"/>
</dbReference>